<feature type="domain" description="DUF22" evidence="1">
    <location>
        <begin position="6"/>
        <end position="110"/>
    </location>
</feature>
<dbReference type="EMBL" id="PGGK01000003">
    <property type="protein sequence ID" value="TGC10693.1"/>
    <property type="molecule type" value="Genomic_DNA"/>
</dbReference>
<name>A0A4E0Q7B8_9EURY</name>
<accession>A0A4E0Q7B8</accession>
<dbReference type="InterPro" id="IPR002572">
    <property type="entry name" value="DUF22"/>
</dbReference>
<keyword evidence="3" id="KW-1185">Reference proteome</keyword>
<dbReference type="Pfam" id="PF01629">
    <property type="entry name" value="DUF22"/>
    <property type="match status" value="1"/>
</dbReference>
<dbReference type="Proteomes" id="UP000297295">
    <property type="component" value="Unassembled WGS sequence"/>
</dbReference>
<reference evidence="2 3" key="1">
    <citation type="submission" date="2017-11" db="EMBL/GenBank/DDBJ databases">
        <title>Isolation and Characterization of Methanogenic Archaea from Saline Meromictic Lake at Siberia.</title>
        <authorList>
            <person name="Shen Y."/>
            <person name="Huang H.-H."/>
            <person name="Lai M.-C."/>
            <person name="Chen S.-C."/>
        </authorList>
    </citation>
    <scope>NUCLEOTIDE SEQUENCE [LARGE SCALE GENOMIC DNA]</scope>
    <source>
        <strain evidence="2 3">SY-01</strain>
    </source>
</reference>
<evidence type="ECO:0000313" key="2">
    <source>
        <dbReference type="EMBL" id="TGC10693.1"/>
    </source>
</evidence>
<dbReference type="AlphaFoldDB" id="A0A4E0Q7B8"/>
<protein>
    <recommendedName>
        <fullName evidence="1">DUF22 domain-containing protein</fullName>
    </recommendedName>
</protein>
<dbReference type="RefSeq" id="WP_135389074.1">
    <property type="nucleotide sequence ID" value="NZ_PGGK01000003.1"/>
</dbReference>
<gene>
    <name evidence="2" type="ORF">CUN85_04265</name>
</gene>
<proteinExistence type="predicted"/>
<organism evidence="2 3">
    <name type="scientific">Methanolobus halotolerans</name>
    <dbReference type="NCBI Taxonomy" id="2052935"/>
    <lineage>
        <taxon>Archaea</taxon>
        <taxon>Methanobacteriati</taxon>
        <taxon>Methanobacteriota</taxon>
        <taxon>Stenosarchaea group</taxon>
        <taxon>Methanomicrobia</taxon>
        <taxon>Methanosarcinales</taxon>
        <taxon>Methanosarcinaceae</taxon>
        <taxon>Methanolobus</taxon>
    </lineage>
</organism>
<evidence type="ECO:0000313" key="3">
    <source>
        <dbReference type="Proteomes" id="UP000297295"/>
    </source>
</evidence>
<comment type="caution">
    <text evidence="2">The sequence shown here is derived from an EMBL/GenBank/DDBJ whole genome shotgun (WGS) entry which is preliminary data.</text>
</comment>
<evidence type="ECO:0000259" key="1">
    <source>
        <dbReference type="Pfam" id="PF01629"/>
    </source>
</evidence>
<dbReference type="OrthoDB" id="144891at2157"/>
<sequence length="139" mass="15566">MRKELIQVVSRDNGGLVSKKVKAAPYEFTIATRAKWEMVISDEDIEIRAGEFKRVNVKEILLEPDMVAIPCTFTHHAIVSLIKVGAKGGAKPVDNERIVKYAYVLGQENGRIREGDLIAVLNIFPIMFTREALSPKELT</sequence>